<comment type="caution">
    <text evidence="2">The sequence shown here is derived from an EMBL/GenBank/DDBJ whole genome shotgun (WGS) entry which is preliminary data.</text>
</comment>
<protein>
    <recommendedName>
        <fullName evidence="4">BTB domain-containing protein</fullName>
    </recommendedName>
</protein>
<dbReference type="OrthoDB" id="5376710at2759"/>
<evidence type="ECO:0000313" key="3">
    <source>
        <dbReference type="Proteomes" id="UP000664132"/>
    </source>
</evidence>
<dbReference type="AlphaFoldDB" id="A0A8H7WCL3"/>
<feature type="compositionally biased region" description="Low complexity" evidence="1">
    <location>
        <begin position="1"/>
        <end position="16"/>
    </location>
</feature>
<accession>A0A8H7WCL3</accession>
<sequence length="887" mass="99717">MLRQPSHSSSISNSASPKGRLSFFKKRPSTSSTISRDDHGSSDKVFDPQHSDKIPNSPVFPELEFARSNNGVPSPDSFIAATHDSEYLHLRENIRRMRKAPSGPDPKKVDAAWEVYKKLREDSLHLCKSLLQKSQNTGRHASLESSIGPLEIRSSISGSLTETTVPFHVNDQWLSAINEYKSAQETMLENLRTSLVTTYKAYEAGASERQLQAFLSDKVLRKNLIDKWRDESIHRMKSEKHLFWEHYRIRSLNFDRLKLDLKAIEKLFGEAEDGQAPNMAIREYVIAKDGDTILEFANAASEIHPILRFRVSSHLLAAASPLFSQFLSPQKPGGGQPLDMTSQLPPPPSRHICKDGMEVKVYQMPQIELNNNEALTMLFHAAHMHNPKIPRQIEFPVFVSIAEVCLRYRCTSPLELQVEYQWLPQWIHLIGDDNADGFLIIAYAFGLRRIFTRMSKSAILNATSDEQIQNKSQWPQAVRDKIKATRAAKMAQIQDCCKTAIGEYFRIPSDSADRRSNVGALQLTSQPRCPRNFHMCDATNLGWLMLVYNELRILPSIMKDVGLQDLPESPKRSVQELVDCLRLMPSAPQVHSGVCDYAAAFRSDINDIYNSVRGLTLHDVSGKNGWALSKNAGPSEDRLDDLPRDAAELEAPLEYTRQSRRQAAMSNEDISLRILSHLENMEDLNSAAMIDKTFYHAYKRDEATLLKNVFKAERRRTMSTANPDIAGLRKGLRTNPQRPIPLNISIPGSDKEPKSLAADRLRFPPAAGAAGSDAESNDLYDASPPFSPIEDDDEDEVVEEIHEIEEIPMSEEEANRILWPDAISAQVSSPIGNGKVRGDARDRGLGENEKCLVGDVVHIEDKVRIVDGDKHLRDEKDMALGLGSYKK</sequence>
<feature type="region of interest" description="Disordered" evidence="1">
    <location>
        <begin position="721"/>
        <end position="754"/>
    </location>
</feature>
<evidence type="ECO:0008006" key="4">
    <source>
        <dbReference type="Google" id="ProtNLM"/>
    </source>
</evidence>
<dbReference type="Proteomes" id="UP000664132">
    <property type="component" value="Unassembled WGS sequence"/>
</dbReference>
<evidence type="ECO:0000313" key="2">
    <source>
        <dbReference type="EMBL" id="KAG4422341.1"/>
    </source>
</evidence>
<keyword evidence="3" id="KW-1185">Reference proteome</keyword>
<dbReference type="EMBL" id="JAFJYH010000050">
    <property type="protein sequence ID" value="KAG4422341.1"/>
    <property type="molecule type" value="Genomic_DNA"/>
</dbReference>
<organism evidence="2 3">
    <name type="scientific">Cadophora malorum</name>
    <dbReference type="NCBI Taxonomy" id="108018"/>
    <lineage>
        <taxon>Eukaryota</taxon>
        <taxon>Fungi</taxon>
        <taxon>Dikarya</taxon>
        <taxon>Ascomycota</taxon>
        <taxon>Pezizomycotina</taxon>
        <taxon>Leotiomycetes</taxon>
        <taxon>Helotiales</taxon>
        <taxon>Ploettnerulaceae</taxon>
        <taxon>Cadophora</taxon>
    </lineage>
</organism>
<feature type="region of interest" description="Disordered" evidence="1">
    <location>
        <begin position="1"/>
        <end position="59"/>
    </location>
</feature>
<feature type="compositionally biased region" description="Basic and acidic residues" evidence="1">
    <location>
        <begin position="35"/>
        <end position="53"/>
    </location>
</feature>
<reference evidence="2" key="1">
    <citation type="submission" date="2021-02" db="EMBL/GenBank/DDBJ databases">
        <title>Genome sequence Cadophora malorum strain M34.</title>
        <authorList>
            <person name="Stefanovic E."/>
            <person name="Vu D."/>
            <person name="Scully C."/>
            <person name="Dijksterhuis J."/>
            <person name="Roader J."/>
            <person name="Houbraken J."/>
        </authorList>
    </citation>
    <scope>NUCLEOTIDE SEQUENCE</scope>
    <source>
        <strain evidence="2">M34</strain>
    </source>
</reference>
<name>A0A8H7WCL3_9HELO</name>
<proteinExistence type="predicted"/>
<gene>
    <name evidence="2" type="ORF">IFR04_004493</name>
</gene>
<evidence type="ECO:0000256" key="1">
    <source>
        <dbReference type="SAM" id="MobiDB-lite"/>
    </source>
</evidence>